<feature type="region of interest" description="Disordered" evidence="1">
    <location>
        <begin position="28"/>
        <end position="55"/>
    </location>
</feature>
<evidence type="ECO:0000256" key="1">
    <source>
        <dbReference type="SAM" id="MobiDB-lite"/>
    </source>
</evidence>
<dbReference type="Gene3D" id="3.30.200.20">
    <property type="entry name" value="Phosphorylase Kinase, domain 1"/>
    <property type="match status" value="1"/>
</dbReference>
<feature type="compositionally biased region" description="Basic and acidic residues" evidence="1">
    <location>
        <begin position="127"/>
        <end position="140"/>
    </location>
</feature>
<proteinExistence type="predicted"/>
<dbReference type="EMBL" id="CM007648">
    <property type="protein sequence ID" value="ONM16418.1"/>
    <property type="molecule type" value="Genomic_DNA"/>
</dbReference>
<dbReference type="AlphaFoldDB" id="A0A1D6E7L8"/>
<reference evidence="2" key="1">
    <citation type="submission" date="2015-12" db="EMBL/GenBank/DDBJ databases">
        <title>Update maize B73 reference genome by single molecule sequencing technologies.</title>
        <authorList>
            <consortium name="Maize Genome Sequencing Project"/>
            <person name="Ware D."/>
        </authorList>
    </citation>
    <scope>NUCLEOTIDE SEQUENCE [LARGE SCALE GENOMIC DNA]</scope>
    <source>
        <tissue evidence="2">Seedling</tissue>
    </source>
</reference>
<dbReference type="ExpressionAtlas" id="A0A1D6E7L8">
    <property type="expression patterns" value="baseline and differential"/>
</dbReference>
<sequence>MGWWENAKSVFGDAGNVGCFPRIGRKQSKNSYAFPADPGSEKRRGSGGPAPAPEEVITVEVPEVPLRELNGITASFSGEKLIGQGSYAKVYQGQDRRLQHVQPGRGHGQAQPLHAHARFLRLPGARVRHDGPDDGQERRVQLRHRSPGAPDG</sequence>
<feature type="region of interest" description="Disordered" evidence="1">
    <location>
        <begin position="123"/>
        <end position="152"/>
    </location>
</feature>
<evidence type="ECO:0000313" key="2">
    <source>
        <dbReference type="EMBL" id="ONM16418.1"/>
    </source>
</evidence>
<gene>
    <name evidence="2" type="ORF">ZEAMMB73_Zm00001d003212</name>
</gene>
<accession>A0A1D6E7L8</accession>
<protein>
    <submittedName>
        <fullName evidence="2">Uncharacterized protein</fullName>
    </submittedName>
</protein>
<organism evidence="2">
    <name type="scientific">Zea mays</name>
    <name type="common">Maize</name>
    <dbReference type="NCBI Taxonomy" id="4577"/>
    <lineage>
        <taxon>Eukaryota</taxon>
        <taxon>Viridiplantae</taxon>
        <taxon>Streptophyta</taxon>
        <taxon>Embryophyta</taxon>
        <taxon>Tracheophyta</taxon>
        <taxon>Spermatophyta</taxon>
        <taxon>Magnoliopsida</taxon>
        <taxon>Liliopsida</taxon>
        <taxon>Poales</taxon>
        <taxon>Poaceae</taxon>
        <taxon>PACMAD clade</taxon>
        <taxon>Panicoideae</taxon>
        <taxon>Andropogonodae</taxon>
        <taxon>Andropogoneae</taxon>
        <taxon>Tripsacinae</taxon>
        <taxon>Zea</taxon>
    </lineage>
</organism>
<name>A0A1D6E7L8_MAIZE</name>